<dbReference type="GO" id="GO:0016020">
    <property type="term" value="C:membrane"/>
    <property type="evidence" value="ECO:0007669"/>
    <property type="project" value="UniProtKB-SubCell"/>
</dbReference>
<dbReference type="Pfam" id="PF21114">
    <property type="entry name" value="DDR1-2_DS-like"/>
    <property type="match status" value="1"/>
</dbReference>
<evidence type="ECO:0000256" key="7">
    <source>
        <dbReference type="ARBA" id="ARBA00023180"/>
    </source>
</evidence>
<evidence type="ECO:0000313" key="9">
    <source>
        <dbReference type="EMBL" id="KAK4805474.1"/>
    </source>
</evidence>
<evidence type="ECO:0000256" key="6">
    <source>
        <dbReference type="ARBA" id="ARBA00023157"/>
    </source>
</evidence>
<comment type="caution">
    <text evidence="9">The sequence shown here is derived from an EMBL/GenBank/DDBJ whole genome shotgun (WGS) entry which is preliminary data.</text>
</comment>
<dbReference type="Proteomes" id="UP001333110">
    <property type="component" value="Unassembled WGS sequence"/>
</dbReference>
<dbReference type="Gene3D" id="2.60.120.1190">
    <property type="match status" value="1"/>
</dbReference>
<keyword evidence="5" id="KW-0472">Membrane</keyword>
<protein>
    <recommendedName>
        <fullName evidence="8">Discoidin domain-containing protein</fullName>
    </recommendedName>
</protein>
<comment type="subcellular location">
    <subcellularLocation>
        <location evidence="1">Membrane</location>
        <topology evidence="1">Single-pass type I membrane protein</topology>
    </subcellularLocation>
</comment>
<keyword evidence="7" id="KW-0325">Glycoprotein</keyword>
<evidence type="ECO:0000256" key="5">
    <source>
        <dbReference type="ARBA" id="ARBA00023136"/>
    </source>
</evidence>
<dbReference type="InterPro" id="IPR048525">
    <property type="entry name" value="DDR1-2_DS-like"/>
</dbReference>
<evidence type="ECO:0000256" key="1">
    <source>
        <dbReference type="ARBA" id="ARBA00004479"/>
    </source>
</evidence>
<feature type="domain" description="Discoidin" evidence="8">
    <location>
        <begin position="1"/>
        <end position="72"/>
    </location>
</feature>
<gene>
    <name evidence="9" type="ORF">QYF61_000609</name>
</gene>
<dbReference type="EMBL" id="JAUNZN010000086">
    <property type="protein sequence ID" value="KAK4805474.1"/>
    <property type="molecule type" value="Genomic_DNA"/>
</dbReference>
<keyword evidence="2" id="KW-0812">Transmembrane</keyword>
<evidence type="ECO:0000259" key="8">
    <source>
        <dbReference type="Pfam" id="PF21114"/>
    </source>
</evidence>
<proteinExistence type="predicted"/>
<evidence type="ECO:0000256" key="4">
    <source>
        <dbReference type="ARBA" id="ARBA00022989"/>
    </source>
</evidence>
<evidence type="ECO:0000256" key="2">
    <source>
        <dbReference type="ARBA" id="ARBA00022692"/>
    </source>
</evidence>
<sequence>MHTRGVSIFGEVECRFKRTLATAWEPTPATHSLAGAVKDPSARSVTVPLGGRQARFIQCHFFFAGEWMLFSESYHATWPPDPPGLGILLQQIGSWVQWLGDEMVGWVMGSLVG</sequence>
<keyword evidence="3" id="KW-0732">Signal</keyword>
<keyword evidence="4" id="KW-1133">Transmembrane helix</keyword>
<accession>A0AAN7RG88</accession>
<organism evidence="9 10">
    <name type="scientific">Mycteria americana</name>
    <name type="common">Wood stork</name>
    <dbReference type="NCBI Taxonomy" id="33587"/>
    <lineage>
        <taxon>Eukaryota</taxon>
        <taxon>Metazoa</taxon>
        <taxon>Chordata</taxon>
        <taxon>Craniata</taxon>
        <taxon>Vertebrata</taxon>
        <taxon>Euteleostomi</taxon>
        <taxon>Archelosauria</taxon>
        <taxon>Archosauria</taxon>
        <taxon>Dinosauria</taxon>
        <taxon>Saurischia</taxon>
        <taxon>Theropoda</taxon>
        <taxon>Coelurosauria</taxon>
        <taxon>Aves</taxon>
        <taxon>Neognathae</taxon>
        <taxon>Neoaves</taxon>
        <taxon>Aequornithes</taxon>
        <taxon>Ciconiiformes</taxon>
        <taxon>Ciconiidae</taxon>
        <taxon>Mycteria</taxon>
    </lineage>
</organism>
<reference evidence="9 10" key="1">
    <citation type="journal article" date="2023" name="J. Hered.">
        <title>Chromosome-level genome of the wood stork (Mycteria americana) provides insight into avian chromosome evolution.</title>
        <authorList>
            <person name="Flamio R. Jr."/>
            <person name="Ramstad K.M."/>
        </authorList>
    </citation>
    <scope>NUCLEOTIDE SEQUENCE [LARGE SCALE GENOMIC DNA]</scope>
    <source>
        <strain evidence="9">JAX WOST 10</strain>
    </source>
</reference>
<keyword evidence="6" id="KW-1015">Disulfide bond</keyword>
<dbReference type="AlphaFoldDB" id="A0AAN7RG88"/>
<evidence type="ECO:0000256" key="3">
    <source>
        <dbReference type="ARBA" id="ARBA00022729"/>
    </source>
</evidence>
<keyword evidence="10" id="KW-1185">Reference proteome</keyword>
<name>A0AAN7RG88_MYCAM</name>
<evidence type="ECO:0000313" key="10">
    <source>
        <dbReference type="Proteomes" id="UP001333110"/>
    </source>
</evidence>